<feature type="domain" description="BPTI/Kunitz inhibitor" evidence="2">
    <location>
        <begin position="105"/>
        <end position="155"/>
    </location>
</feature>
<name>A0A3Q1GZK7_9TELE</name>
<evidence type="ECO:0000313" key="3">
    <source>
        <dbReference type="Ensembl" id="ENSAPOP00000032917.1"/>
    </source>
</evidence>
<dbReference type="STRING" id="80966.ENSAPOP00000032917"/>
<dbReference type="Gene3D" id="4.10.410.10">
    <property type="entry name" value="Pancreatic trypsin inhibitor Kunitz domain"/>
    <property type="match status" value="2"/>
</dbReference>
<dbReference type="PROSITE" id="PS00280">
    <property type="entry name" value="BPTI_KUNITZ_1"/>
    <property type="match status" value="2"/>
</dbReference>
<keyword evidence="4" id="KW-1185">Reference proteome</keyword>
<dbReference type="CDD" id="cd22635">
    <property type="entry name" value="Kunitz_papilin"/>
    <property type="match status" value="1"/>
</dbReference>
<dbReference type="PANTHER" id="PTHR10083:SF374">
    <property type="entry name" value="BPTI_KUNITZ INHIBITOR DOMAIN-CONTAINING PROTEIN"/>
    <property type="match status" value="1"/>
</dbReference>
<feature type="domain" description="BPTI/Kunitz inhibitor" evidence="2">
    <location>
        <begin position="18"/>
        <end position="69"/>
    </location>
</feature>
<dbReference type="GO" id="GO:0005615">
    <property type="term" value="C:extracellular space"/>
    <property type="evidence" value="ECO:0007669"/>
    <property type="project" value="TreeGrafter"/>
</dbReference>
<dbReference type="CDD" id="cd22631">
    <property type="entry name" value="Kunitz_collagen_alpha6_VI-like"/>
    <property type="match status" value="1"/>
</dbReference>
<dbReference type="PANTHER" id="PTHR10083">
    <property type="entry name" value="KUNITZ-TYPE PROTEASE INHIBITOR-RELATED"/>
    <property type="match status" value="1"/>
</dbReference>
<dbReference type="PROSITE" id="PS50279">
    <property type="entry name" value="BPTI_KUNITZ_2"/>
    <property type="match status" value="2"/>
</dbReference>
<protein>
    <recommendedName>
        <fullName evidence="2">BPTI/Kunitz inhibitor domain-containing protein</fullName>
    </recommendedName>
</protein>
<dbReference type="Ensembl" id="ENSAPOT00000027316.1">
    <property type="protein sequence ID" value="ENSAPOP00000032917.1"/>
    <property type="gene ID" value="ENSAPOG00000021182.1"/>
</dbReference>
<dbReference type="FunFam" id="4.10.410.10:FF:000020">
    <property type="entry name" value="Collagen, type VI, alpha 3"/>
    <property type="match status" value="2"/>
</dbReference>
<dbReference type="InterPro" id="IPR050098">
    <property type="entry name" value="TFPI/VKTCI-like"/>
</dbReference>
<dbReference type="PRINTS" id="PR00759">
    <property type="entry name" value="BASICPTASE"/>
</dbReference>
<reference evidence="3" key="2">
    <citation type="submission" date="2025-09" db="UniProtKB">
        <authorList>
            <consortium name="Ensembl"/>
        </authorList>
    </citation>
    <scope>IDENTIFICATION</scope>
</reference>
<dbReference type="InParanoid" id="A0A3Q1GZK7"/>
<evidence type="ECO:0000313" key="4">
    <source>
        <dbReference type="Proteomes" id="UP000257200"/>
    </source>
</evidence>
<evidence type="ECO:0000256" key="1">
    <source>
        <dbReference type="ARBA" id="ARBA00023157"/>
    </source>
</evidence>
<dbReference type="GeneTree" id="ENSGT00940000173891"/>
<dbReference type="Proteomes" id="UP000257200">
    <property type="component" value="Unplaced"/>
</dbReference>
<evidence type="ECO:0000259" key="2">
    <source>
        <dbReference type="PROSITE" id="PS50279"/>
    </source>
</evidence>
<sequence length="209" mass="23380">QICEQSLLNVCVLLSARCQLDSDSGIQCADFVRVWFFDKHIGACSPFWYGGCGGNANRFNTEHECFRTCVAHSKVRFPSSPASVFTSNLTVSSPFCSPCLYTDACLLSQDQGGCQNYTMMWFFDTEQNECSRFWYGGCGGNKNRFKTQEECENLYTAAVLQLAVADSYTLYCLQGNCSVSSCSLRSFQSFICRKSCLCLCFHLGHALKH</sequence>
<dbReference type="InterPro" id="IPR002223">
    <property type="entry name" value="Kunitz_BPTI"/>
</dbReference>
<dbReference type="InterPro" id="IPR036880">
    <property type="entry name" value="Kunitz_BPTI_sf"/>
</dbReference>
<keyword evidence="1" id="KW-1015">Disulfide bond</keyword>
<dbReference type="Pfam" id="PF00014">
    <property type="entry name" value="Kunitz_BPTI"/>
    <property type="match status" value="2"/>
</dbReference>
<dbReference type="InterPro" id="IPR020901">
    <property type="entry name" value="Prtase_inh_Kunz-CS"/>
</dbReference>
<dbReference type="SMART" id="SM00131">
    <property type="entry name" value="KU"/>
    <property type="match status" value="2"/>
</dbReference>
<dbReference type="AlphaFoldDB" id="A0A3Q1GZK7"/>
<reference evidence="3" key="1">
    <citation type="submission" date="2025-08" db="UniProtKB">
        <authorList>
            <consortium name="Ensembl"/>
        </authorList>
    </citation>
    <scope>IDENTIFICATION</scope>
</reference>
<accession>A0A3Q1GZK7</accession>
<dbReference type="SUPFAM" id="SSF57362">
    <property type="entry name" value="BPTI-like"/>
    <property type="match status" value="2"/>
</dbReference>
<proteinExistence type="predicted"/>
<dbReference type="GO" id="GO:0004867">
    <property type="term" value="F:serine-type endopeptidase inhibitor activity"/>
    <property type="evidence" value="ECO:0007669"/>
    <property type="project" value="InterPro"/>
</dbReference>
<organism evidence="3 4">
    <name type="scientific">Acanthochromis polyacanthus</name>
    <name type="common">spiny chromis</name>
    <dbReference type="NCBI Taxonomy" id="80966"/>
    <lineage>
        <taxon>Eukaryota</taxon>
        <taxon>Metazoa</taxon>
        <taxon>Chordata</taxon>
        <taxon>Craniata</taxon>
        <taxon>Vertebrata</taxon>
        <taxon>Euteleostomi</taxon>
        <taxon>Actinopterygii</taxon>
        <taxon>Neopterygii</taxon>
        <taxon>Teleostei</taxon>
        <taxon>Neoteleostei</taxon>
        <taxon>Acanthomorphata</taxon>
        <taxon>Ovalentaria</taxon>
        <taxon>Pomacentridae</taxon>
        <taxon>Acanthochromis</taxon>
    </lineage>
</organism>